<keyword evidence="2" id="KW-0436">Ligase</keyword>
<evidence type="ECO:0000313" key="3">
    <source>
        <dbReference type="Proteomes" id="UP001139031"/>
    </source>
</evidence>
<dbReference type="InterPro" id="IPR021122">
    <property type="entry name" value="RNA_ligase_dom_REL/Rnl2"/>
</dbReference>
<comment type="caution">
    <text evidence="2">The sequence shown here is derived from an EMBL/GenBank/DDBJ whole genome shotgun (WGS) entry which is preliminary data.</text>
</comment>
<accession>A0ABS7TLL8</accession>
<proteinExistence type="predicted"/>
<name>A0ABS7TLL8_9BACT</name>
<dbReference type="GO" id="GO:0016874">
    <property type="term" value="F:ligase activity"/>
    <property type="evidence" value="ECO:0007669"/>
    <property type="project" value="UniProtKB-KW"/>
</dbReference>
<organism evidence="2 3">
    <name type="scientific">Nannocystis pusilla</name>
    <dbReference type="NCBI Taxonomy" id="889268"/>
    <lineage>
        <taxon>Bacteria</taxon>
        <taxon>Pseudomonadati</taxon>
        <taxon>Myxococcota</taxon>
        <taxon>Polyangia</taxon>
        <taxon>Nannocystales</taxon>
        <taxon>Nannocystaceae</taxon>
        <taxon>Nannocystis</taxon>
    </lineage>
</organism>
<gene>
    <name evidence="2" type="ORF">K7C98_07645</name>
</gene>
<dbReference type="Pfam" id="PF09414">
    <property type="entry name" value="RNA_ligase"/>
    <property type="match status" value="1"/>
</dbReference>
<dbReference type="Gene3D" id="3.30.470.30">
    <property type="entry name" value="DNA ligase/mRNA capping enzyme"/>
    <property type="match status" value="1"/>
</dbReference>
<dbReference type="Proteomes" id="UP001139031">
    <property type="component" value="Unassembled WGS sequence"/>
</dbReference>
<dbReference type="RefSeq" id="WP_224190907.1">
    <property type="nucleotide sequence ID" value="NZ_JAIRAU010000003.1"/>
</dbReference>
<sequence>MRHRYYGKIAGPGEPLGVVPGGPWVALEKIHGAQMLIAVAGEQVRFGKRKAWLADDEPFFGWQLVRAGLAEVARAAARRLGAAVVVFYGELFGGGYPHPEVAPVPGLQPVQTGIWYAPDLRWAAFDAVVAGDDADDGELLAFRELAELARETGMLVPPVVRTGPRPHVEAAPTRAVTRVPAQLGLPALADNFAEGLVVRPDARARPGARPTYKRKIAEFDEQRFQDSEAWDRHQRPDRAALVAWAERLTNPARIASAVSKWGRHDREVVLDEVELDVLIDLAAAFPAALQAASEADEAAVRAAVRAAAAALL</sequence>
<dbReference type="Gene3D" id="3.30.1490.70">
    <property type="match status" value="1"/>
</dbReference>
<evidence type="ECO:0000259" key="1">
    <source>
        <dbReference type="Pfam" id="PF09414"/>
    </source>
</evidence>
<feature type="domain" description="RNA ligase" evidence="1">
    <location>
        <begin position="23"/>
        <end position="213"/>
    </location>
</feature>
<dbReference type="EMBL" id="JAIRAU010000003">
    <property type="protein sequence ID" value="MBZ5709129.1"/>
    <property type="molecule type" value="Genomic_DNA"/>
</dbReference>
<evidence type="ECO:0000313" key="2">
    <source>
        <dbReference type="EMBL" id="MBZ5709129.1"/>
    </source>
</evidence>
<keyword evidence="3" id="KW-1185">Reference proteome</keyword>
<dbReference type="SUPFAM" id="SSF56091">
    <property type="entry name" value="DNA ligase/mRNA capping enzyme, catalytic domain"/>
    <property type="match status" value="1"/>
</dbReference>
<protein>
    <submittedName>
        <fullName evidence="2">RNA ligase</fullName>
    </submittedName>
</protein>
<reference evidence="2" key="1">
    <citation type="submission" date="2021-08" db="EMBL/GenBank/DDBJ databases">
        <authorList>
            <person name="Stevens D.C."/>
        </authorList>
    </citation>
    <scope>NUCLEOTIDE SEQUENCE</scope>
    <source>
        <strain evidence="2">DSM 53165</strain>
    </source>
</reference>